<feature type="region of interest" description="Disordered" evidence="4">
    <location>
        <begin position="419"/>
        <end position="474"/>
    </location>
</feature>
<reference evidence="5 6" key="1">
    <citation type="journal article" date="2018" name="Mycol. Prog.">
        <title>Coniella lustricola, a new species from submerged detritus.</title>
        <authorList>
            <person name="Raudabaugh D.B."/>
            <person name="Iturriaga T."/>
            <person name="Carver A."/>
            <person name="Mondo S."/>
            <person name="Pangilinan J."/>
            <person name="Lipzen A."/>
            <person name="He G."/>
            <person name="Amirebrahimi M."/>
            <person name="Grigoriev I.V."/>
            <person name="Miller A.N."/>
        </authorList>
    </citation>
    <scope>NUCLEOTIDE SEQUENCE [LARGE SCALE GENOMIC DNA]</scope>
    <source>
        <strain evidence="5 6">B22-T-1</strain>
    </source>
</reference>
<keyword evidence="1" id="KW-0479">Metal-binding</keyword>
<dbReference type="InterPro" id="IPR013083">
    <property type="entry name" value="Znf_RING/FYVE/PHD"/>
</dbReference>
<dbReference type="InterPro" id="IPR011011">
    <property type="entry name" value="Znf_FYVE_PHD"/>
</dbReference>
<accession>A0A2T3AES3</accession>
<dbReference type="InterPro" id="IPR019786">
    <property type="entry name" value="Zinc_finger_PHD-type_CS"/>
</dbReference>
<feature type="compositionally biased region" description="Polar residues" evidence="4">
    <location>
        <begin position="1"/>
        <end position="26"/>
    </location>
</feature>
<keyword evidence="2" id="KW-0863">Zinc-finger</keyword>
<evidence type="ECO:0000256" key="3">
    <source>
        <dbReference type="ARBA" id="ARBA00022833"/>
    </source>
</evidence>
<dbReference type="EMBL" id="KZ678400">
    <property type="protein sequence ID" value="PSR94245.1"/>
    <property type="molecule type" value="Genomic_DNA"/>
</dbReference>
<protein>
    <recommendedName>
        <fullName evidence="7">PHD-type domain-containing protein</fullName>
    </recommendedName>
</protein>
<gene>
    <name evidence="5" type="ORF">BD289DRAFT_149739</name>
</gene>
<feature type="region of interest" description="Disordered" evidence="4">
    <location>
        <begin position="173"/>
        <end position="213"/>
    </location>
</feature>
<feature type="compositionally biased region" description="Polar residues" evidence="4">
    <location>
        <begin position="419"/>
        <end position="428"/>
    </location>
</feature>
<feature type="compositionally biased region" description="Polar residues" evidence="4">
    <location>
        <begin position="446"/>
        <end position="467"/>
    </location>
</feature>
<name>A0A2T3AES3_9PEZI</name>
<dbReference type="Proteomes" id="UP000241462">
    <property type="component" value="Unassembled WGS sequence"/>
</dbReference>
<feature type="region of interest" description="Disordered" evidence="4">
    <location>
        <begin position="105"/>
        <end position="158"/>
    </location>
</feature>
<dbReference type="OrthoDB" id="419183at2759"/>
<feature type="compositionally biased region" description="Low complexity" evidence="4">
    <location>
        <begin position="141"/>
        <end position="158"/>
    </location>
</feature>
<dbReference type="STRING" id="2025994.A0A2T3AES3"/>
<sequence length="573" mass="60803">MSTPSASQASPTQSLFAPLQRANNPTFGGGPGEVDHGLVCSQQITAAGFEPGAMPMPVTTMGMDISMSIDMDASSQQVMVSAEPMASMNTEANRQEVLMAASNNAPSANQGMRRGRQRKKLDKAPAISPVKRASARPNVTRSFSESSSSSVKRAGAASRGALPVLAPARSCTGHLPSMPPLMNHQGNSKLAAPGSGGRQRRTSAPVKTPHHKRISSLLSIPELAANLPSQSPSARRASVKFVIDENGRARAETSLDDDVNDNGNDDVYDTNLDNGLDLDPYITSHRKEDRVAPASLFSFRHPASDSDDDCSSSSDDEEIIIPSRNTSFTFPCPPRISSSSVSRPPTATNFFALDRTHNRSSSERYASYSFQGVDGEDDMDLEGLPSSSQQSQRPSTGSSLGDAAAELRKVMQAGTSRLINGGQQQQRQLPPALGGRNGSGRGNRSTPGQRSNSSTISEASLPGSSPTPGGKAQSRVRCVCNKREAVTGTFLVKCDSCEFILHSQCIDMMTPHDVPHMYICAFCANTPNMRSGRVRRTRRQAVSKAPVSNAANAAAAAVAAMSPLSHKSGRSFR</sequence>
<proteinExistence type="predicted"/>
<feature type="region of interest" description="Disordered" evidence="4">
    <location>
        <begin position="1"/>
        <end position="34"/>
    </location>
</feature>
<feature type="compositionally biased region" description="Low complexity" evidence="4">
    <location>
        <begin position="386"/>
        <end position="399"/>
    </location>
</feature>
<evidence type="ECO:0008006" key="7">
    <source>
        <dbReference type="Google" id="ProtNLM"/>
    </source>
</evidence>
<evidence type="ECO:0000313" key="5">
    <source>
        <dbReference type="EMBL" id="PSR94245.1"/>
    </source>
</evidence>
<dbReference type="PROSITE" id="PS01359">
    <property type="entry name" value="ZF_PHD_1"/>
    <property type="match status" value="1"/>
</dbReference>
<evidence type="ECO:0000256" key="2">
    <source>
        <dbReference type="ARBA" id="ARBA00022771"/>
    </source>
</evidence>
<evidence type="ECO:0000256" key="1">
    <source>
        <dbReference type="ARBA" id="ARBA00022723"/>
    </source>
</evidence>
<feature type="region of interest" description="Disordered" evidence="4">
    <location>
        <begin position="373"/>
        <end position="401"/>
    </location>
</feature>
<dbReference type="SUPFAM" id="SSF57903">
    <property type="entry name" value="FYVE/PHD zinc finger"/>
    <property type="match status" value="1"/>
</dbReference>
<dbReference type="AlphaFoldDB" id="A0A2T3AES3"/>
<keyword evidence="6" id="KW-1185">Reference proteome</keyword>
<dbReference type="GO" id="GO:0008270">
    <property type="term" value="F:zinc ion binding"/>
    <property type="evidence" value="ECO:0007669"/>
    <property type="project" value="UniProtKB-KW"/>
</dbReference>
<organism evidence="5 6">
    <name type="scientific">Coniella lustricola</name>
    <dbReference type="NCBI Taxonomy" id="2025994"/>
    <lineage>
        <taxon>Eukaryota</taxon>
        <taxon>Fungi</taxon>
        <taxon>Dikarya</taxon>
        <taxon>Ascomycota</taxon>
        <taxon>Pezizomycotina</taxon>
        <taxon>Sordariomycetes</taxon>
        <taxon>Sordariomycetidae</taxon>
        <taxon>Diaporthales</taxon>
        <taxon>Schizoparmaceae</taxon>
        <taxon>Coniella</taxon>
    </lineage>
</organism>
<dbReference type="Gene3D" id="3.30.40.10">
    <property type="entry name" value="Zinc/RING finger domain, C3HC4 (zinc finger)"/>
    <property type="match status" value="1"/>
</dbReference>
<dbReference type="InParanoid" id="A0A2T3AES3"/>
<keyword evidence="3" id="KW-0862">Zinc</keyword>
<evidence type="ECO:0000256" key="4">
    <source>
        <dbReference type="SAM" id="MobiDB-lite"/>
    </source>
</evidence>
<evidence type="ECO:0000313" key="6">
    <source>
        <dbReference type="Proteomes" id="UP000241462"/>
    </source>
</evidence>